<dbReference type="AlphaFoldDB" id="A0A1X0BWJ0"/>
<evidence type="ECO:0000313" key="2">
    <source>
        <dbReference type="Proteomes" id="UP000466431"/>
    </source>
</evidence>
<protein>
    <submittedName>
        <fullName evidence="1">Uncharacterized protein</fullName>
    </submittedName>
</protein>
<keyword evidence="2" id="KW-1185">Reference proteome</keyword>
<dbReference type="Proteomes" id="UP000466431">
    <property type="component" value="Chromosome"/>
</dbReference>
<dbReference type="KEGG" id="mcee:MCEL_42030"/>
<organism evidence="1 2">
    <name type="scientific">Mycolicibacterium celeriflavum</name>
    <name type="common">Mycobacterium celeriflavum</name>
    <dbReference type="NCBI Taxonomy" id="1249101"/>
    <lineage>
        <taxon>Bacteria</taxon>
        <taxon>Bacillati</taxon>
        <taxon>Actinomycetota</taxon>
        <taxon>Actinomycetes</taxon>
        <taxon>Mycobacteriales</taxon>
        <taxon>Mycobacteriaceae</taxon>
        <taxon>Mycolicibacterium</taxon>
    </lineage>
</organism>
<sequence length="181" mass="20466">MSQSTPQADRTLIDRYQDYRTRRFLKHERTYAHSLLSWRTQSRRRILVIGLGVTFAFMFAVSVLSAFGLWWAPLLWLVACLFFFPLWIMLQIVSGRQGDAPEAALDEYEVQQRNSARSIGLTITQNLMLIPIGYLLIASIYLRDTDTDVAYAGALMSLAVLVFGGCAPAMILGWSRPDPDA</sequence>
<gene>
    <name evidence="1" type="ORF">MCEL_42030</name>
</gene>
<dbReference type="STRING" id="1249101.BST21_11895"/>
<dbReference type="EMBL" id="AP022591">
    <property type="protein sequence ID" value="BBY45908.1"/>
    <property type="molecule type" value="Genomic_DNA"/>
</dbReference>
<dbReference type="RefSeq" id="WP_083002471.1">
    <property type="nucleotide sequence ID" value="NZ_AP022591.1"/>
</dbReference>
<reference evidence="1 2" key="1">
    <citation type="journal article" date="2019" name="Emerg. Microbes Infect.">
        <title>Comprehensive subspecies identification of 175 nontuberculous mycobacteria species based on 7547 genomic profiles.</title>
        <authorList>
            <person name="Matsumoto Y."/>
            <person name="Kinjo T."/>
            <person name="Motooka D."/>
            <person name="Nabeya D."/>
            <person name="Jung N."/>
            <person name="Uechi K."/>
            <person name="Horii T."/>
            <person name="Iida T."/>
            <person name="Fujita J."/>
            <person name="Nakamura S."/>
        </authorList>
    </citation>
    <scope>NUCLEOTIDE SEQUENCE [LARGE SCALE GENOMIC DNA]</scope>
    <source>
        <strain evidence="1 2">JCM 18439</strain>
    </source>
</reference>
<name>A0A1X0BWJ0_MYCCF</name>
<accession>A0A1X0BWJ0</accession>
<evidence type="ECO:0000313" key="1">
    <source>
        <dbReference type="EMBL" id="BBY45908.1"/>
    </source>
</evidence>
<dbReference type="OrthoDB" id="8896802at2"/>
<proteinExistence type="predicted"/>